<protein>
    <submittedName>
        <fullName evidence="2">Uncharacterized protein</fullName>
    </submittedName>
</protein>
<keyword evidence="3" id="KW-1185">Reference proteome</keyword>
<dbReference type="KEGG" id="bsia:CWD84_15320"/>
<evidence type="ECO:0000256" key="1">
    <source>
        <dbReference type="SAM" id="Phobius"/>
    </source>
</evidence>
<reference evidence="2 3" key="1">
    <citation type="submission" date="2017-11" db="EMBL/GenBank/DDBJ databases">
        <title>Genome sequence and genome mining of multiple bioactive secondary metabolites from a deep sea-derived Bacillus siamensis SCSIO 05746.</title>
        <authorList>
            <person name="Pan H.-Q."/>
            <person name="Ju J.-H."/>
        </authorList>
    </citation>
    <scope>NUCLEOTIDE SEQUENCE [LARGE SCALE GENOMIC DNA]</scope>
    <source>
        <strain evidence="2 3">SCSIO 05746</strain>
    </source>
</reference>
<feature type="transmembrane region" description="Helical" evidence="1">
    <location>
        <begin position="28"/>
        <end position="48"/>
    </location>
</feature>
<keyword evidence="1" id="KW-1133">Transmembrane helix</keyword>
<dbReference type="AlphaFoldDB" id="A0AAI8HPS4"/>
<evidence type="ECO:0000313" key="2">
    <source>
        <dbReference type="EMBL" id="AUJ78106.1"/>
    </source>
</evidence>
<keyword evidence="1" id="KW-0812">Transmembrane</keyword>
<accession>A0AAI8HPS4</accession>
<dbReference type="RefSeq" id="WP_060963049.1">
    <property type="nucleotide sequence ID" value="NZ_CP025001.1"/>
</dbReference>
<name>A0AAI8HPS4_9BACI</name>
<keyword evidence="1" id="KW-0472">Membrane</keyword>
<organism evidence="2 3">
    <name type="scientific">Bacillus siamensis</name>
    <dbReference type="NCBI Taxonomy" id="659243"/>
    <lineage>
        <taxon>Bacteria</taxon>
        <taxon>Bacillati</taxon>
        <taxon>Bacillota</taxon>
        <taxon>Bacilli</taxon>
        <taxon>Bacillales</taxon>
        <taxon>Bacillaceae</taxon>
        <taxon>Bacillus</taxon>
        <taxon>Bacillus amyloliquefaciens group</taxon>
    </lineage>
</organism>
<evidence type="ECO:0000313" key="3">
    <source>
        <dbReference type="Proteomes" id="UP000234366"/>
    </source>
</evidence>
<proteinExistence type="predicted"/>
<sequence>MTNSNQYIEAAKIAAEAASKNTELTLKVSIVAAIIALLGTGISAYISYRSSRRTTLIETISAQRIQWVNRLRDKFVEFNKLINEFSYSIYESVEKKYVTTFDYKTKFHDLRAVGNHISLLLNPNENYSEELSNEIKKMFDILLEQDAYKVELYQNCYSRIELIQQVILKAEWKRIKEETKKGRELTESEIEKIYNEKAISMNLK</sequence>
<dbReference type="Proteomes" id="UP000234366">
    <property type="component" value="Chromosome"/>
</dbReference>
<dbReference type="EMBL" id="CP025001">
    <property type="protein sequence ID" value="AUJ78106.1"/>
    <property type="molecule type" value="Genomic_DNA"/>
</dbReference>
<gene>
    <name evidence="2" type="ORF">CWD84_15320</name>
</gene>